<feature type="transmembrane region" description="Helical" evidence="1">
    <location>
        <begin position="95"/>
        <end position="115"/>
    </location>
</feature>
<organism evidence="2 3">
    <name type="scientific">Macaca mulatta</name>
    <name type="common">Rhesus macaque</name>
    <dbReference type="NCBI Taxonomy" id="9544"/>
    <lineage>
        <taxon>Eukaryota</taxon>
        <taxon>Metazoa</taxon>
        <taxon>Chordata</taxon>
        <taxon>Craniata</taxon>
        <taxon>Vertebrata</taxon>
        <taxon>Euteleostomi</taxon>
        <taxon>Mammalia</taxon>
        <taxon>Eutheria</taxon>
        <taxon>Euarchontoglires</taxon>
        <taxon>Primates</taxon>
        <taxon>Haplorrhini</taxon>
        <taxon>Catarrhini</taxon>
        <taxon>Cercopithecidae</taxon>
        <taxon>Cercopithecinae</taxon>
        <taxon>Macaca</taxon>
    </lineage>
</organism>
<sequence>CNDFFPFGYTLSSGIAGLNGSSSFSSLRNLHTVYHKGSINLHSYQQYISIPFSPHPYQHLLFLDFLIIAILTGVRWYFIVVLICISLMINDIEHFFIFLLVAYMSSFEKCLFMSFAHFLMRLFVFFLSCLSSLQILDIRLLLDA</sequence>
<keyword evidence="1" id="KW-0812">Transmembrane</keyword>
<reference evidence="2" key="3">
    <citation type="submission" date="2025-08" db="UniProtKB">
        <authorList>
            <consortium name="Ensembl"/>
        </authorList>
    </citation>
    <scope>IDENTIFICATION</scope>
    <source>
        <strain evidence="2">17573</strain>
    </source>
</reference>
<accession>A0A5F8AIV8</accession>
<keyword evidence="1" id="KW-1133">Transmembrane helix</keyword>
<dbReference type="Bgee" id="ENSMMUG00000050249">
    <property type="expression patterns" value="Expressed in adipose tissue"/>
</dbReference>
<dbReference type="InParanoid" id="A0A5F8AIV8"/>
<evidence type="ECO:0000313" key="2">
    <source>
        <dbReference type="Ensembl" id="ENSMMUP00000077842.1"/>
    </source>
</evidence>
<dbReference type="Proteomes" id="UP000006718">
    <property type="component" value="Chromosome 5"/>
</dbReference>
<reference evidence="2" key="2">
    <citation type="submission" date="2019-01" db="EMBL/GenBank/DDBJ databases">
        <authorList>
            <person name="Graves T."/>
            <person name="Eichler E.E."/>
            <person name="Wilson R.K."/>
        </authorList>
    </citation>
    <scope>NUCLEOTIDE SEQUENCE [LARGE SCALE GENOMIC DNA]</scope>
    <source>
        <strain evidence="2">17573</strain>
    </source>
</reference>
<proteinExistence type="predicted"/>
<dbReference type="Ensembl" id="ENSMMUT00000097394.1">
    <property type="protein sequence ID" value="ENSMMUP00000077842.1"/>
    <property type="gene ID" value="ENSMMUG00000050249.1"/>
</dbReference>
<reference evidence="2" key="4">
    <citation type="submission" date="2025-09" db="UniProtKB">
        <authorList>
            <consortium name="Ensembl"/>
        </authorList>
    </citation>
    <scope>IDENTIFICATION</scope>
    <source>
        <strain evidence="2">17573</strain>
    </source>
</reference>
<dbReference type="AlphaFoldDB" id="A0A5F8AIV8"/>
<dbReference type="VEuPathDB" id="HostDB:ENSMMUG00000050249"/>
<evidence type="ECO:0000313" key="3">
    <source>
        <dbReference type="Proteomes" id="UP000006718"/>
    </source>
</evidence>
<protein>
    <submittedName>
        <fullName evidence="2">Uncharacterized protein</fullName>
    </submittedName>
</protein>
<dbReference type="GeneTree" id="ENSGT01150000289048"/>
<dbReference type="OMA" id="MINDIEH"/>
<reference evidence="3" key="1">
    <citation type="journal article" date="2007" name="Science">
        <title>Evolutionary and biomedical insights from the rhesus macaque genome.</title>
        <authorList>
            <person name="Gibbs R.A."/>
            <person name="Rogers J."/>
            <person name="Katze M.G."/>
            <person name="Bumgarner R."/>
            <person name="Weinstock G.M."/>
            <person name="Mardis E.R."/>
            <person name="Remington K.A."/>
            <person name="Strausberg R.L."/>
            <person name="Venter J.C."/>
            <person name="Wilson R.K."/>
            <person name="Batzer M.A."/>
            <person name="Bustamante C.D."/>
            <person name="Eichler E.E."/>
            <person name="Hahn M.W."/>
            <person name="Hardison R.C."/>
            <person name="Makova K.D."/>
            <person name="Miller W."/>
            <person name="Milosavljevic A."/>
            <person name="Palermo R.E."/>
            <person name="Siepel A."/>
            <person name="Sikela J.M."/>
            <person name="Attaway T."/>
            <person name="Bell S."/>
            <person name="Bernard K.E."/>
            <person name="Buhay C.J."/>
            <person name="Chandrabose M.N."/>
            <person name="Dao M."/>
            <person name="Davis C."/>
            <person name="Delehaunty K.D."/>
            <person name="Ding Y."/>
            <person name="Dinh H.H."/>
            <person name="Dugan-Rocha S."/>
            <person name="Fulton L.A."/>
            <person name="Gabisi R.A."/>
            <person name="Garner T.T."/>
            <person name="Godfrey J."/>
            <person name="Hawes A.C."/>
            <person name="Hernandez J."/>
            <person name="Hines S."/>
            <person name="Holder M."/>
            <person name="Hume J."/>
            <person name="Jhangiani S.N."/>
            <person name="Joshi V."/>
            <person name="Khan Z.M."/>
            <person name="Kirkness E.F."/>
            <person name="Cree A."/>
            <person name="Fowler R.G."/>
            <person name="Lee S."/>
            <person name="Lewis L.R."/>
            <person name="Li Z."/>
            <person name="Liu Y.-S."/>
            <person name="Moore S.M."/>
            <person name="Muzny D."/>
            <person name="Nazareth L.V."/>
            <person name="Ngo D.N."/>
            <person name="Okwuonu G.O."/>
            <person name="Pai G."/>
            <person name="Parker D."/>
            <person name="Paul H.A."/>
            <person name="Pfannkoch C."/>
            <person name="Pohl C.S."/>
            <person name="Rogers Y.-H.C."/>
            <person name="Ruiz S.J."/>
            <person name="Sabo A."/>
            <person name="Santibanez J."/>
            <person name="Schneider B.W."/>
            <person name="Smith S.M."/>
            <person name="Sodergren E."/>
            <person name="Svatek A.F."/>
            <person name="Utterback T.R."/>
            <person name="Vattathil S."/>
            <person name="Warren W."/>
            <person name="White C.S."/>
            <person name="Chinwalla A.T."/>
            <person name="Feng Y."/>
            <person name="Halpern A.L."/>
            <person name="Hillier L.W."/>
            <person name="Huang X."/>
            <person name="Minx P."/>
            <person name="Nelson J.O."/>
            <person name="Pepin K.H."/>
            <person name="Qin X."/>
            <person name="Sutton G.G."/>
            <person name="Venter E."/>
            <person name="Walenz B.P."/>
            <person name="Wallis J.W."/>
            <person name="Worley K.C."/>
            <person name="Yang S.-P."/>
            <person name="Jones S.M."/>
            <person name="Marra M.A."/>
            <person name="Rocchi M."/>
            <person name="Schein J.E."/>
            <person name="Baertsch R."/>
            <person name="Clarke L."/>
            <person name="Csuros M."/>
            <person name="Glasscock J."/>
            <person name="Harris R.A."/>
            <person name="Havlak P."/>
            <person name="Jackson A.R."/>
            <person name="Jiang H."/>
            <person name="Liu Y."/>
            <person name="Messina D.N."/>
            <person name="Shen Y."/>
            <person name="Song H.X.-Z."/>
            <person name="Wylie T."/>
            <person name="Zhang L."/>
            <person name="Birney E."/>
            <person name="Han K."/>
            <person name="Konkel M.K."/>
            <person name="Lee J."/>
            <person name="Smit A.F.A."/>
            <person name="Ullmer B."/>
            <person name="Wang H."/>
            <person name="Xing J."/>
            <person name="Burhans R."/>
            <person name="Cheng Z."/>
            <person name="Karro J.E."/>
            <person name="Ma J."/>
            <person name="Raney B."/>
            <person name="She X."/>
            <person name="Cox M.J."/>
            <person name="Demuth J.P."/>
            <person name="Dumas L.J."/>
            <person name="Han S.-G."/>
            <person name="Hopkins J."/>
            <person name="Karimpour-Fard A."/>
            <person name="Kim Y.H."/>
            <person name="Pollack J.R."/>
            <person name="Vinar T."/>
            <person name="Addo-Quaye C."/>
            <person name="Degenhardt J."/>
            <person name="Denby A."/>
            <person name="Hubisz M.J."/>
            <person name="Indap A."/>
            <person name="Kosiol C."/>
            <person name="Lahn B.T."/>
            <person name="Lawson H.A."/>
            <person name="Marklein A."/>
            <person name="Nielsen R."/>
            <person name="Vallender E.J."/>
            <person name="Clark A.G."/>
            <person name="Ferguson B."/>
            <person name="Hernandez R.D."/>
            <person name="Hirani K."/>
            <person name="Kehrer-Sawatzki H."/>
            <person name="Kolb J."/>
            <person name="Patil S."/>
            <person name="Pu L.-L."/>
            <person name="Ren Y."/>
            <person name="Smith D.G."/>
            <person name="Wheeler D.A."/>
            <person name="Schenck I."/>
            <person name="Ball E.V."/>
            <person name="Chen R."/>
            <person name="Cooper D.N."/>
            <person name="Giardine B."/>
            <person name="Hsu F."/>
            <person name="Kent W.J."/>
            <person name="Lesk A."/>
            <person name="Nelson D.L."/>
            <person name="O'brien W.E."/>
            <person name="Pruefer K."/>
            <person name="Stenson P.D."/>
            <person name="Wallace J.C."/>
            <person name="Ke H."/>
            <person name="Liu X.-M."/>
            <person name="Wang P."/>
            <person name="Xiang A.P."/>
            <person name="Yang F."/>
            <person name="Barber G.P."/>
            <person name="Haussler D."/>
            <person name="Karolchik D."/>
            <person name="Kern A.D."/>
            <person name="Kuhn R.M."/>
            <person name="Smith K.E."/>
            <person name="Zwieg A.S."/>
        </authorList>
    </citation>
    <scope>NUCLEOTIDE SEQUENCE [LARGE SCALE GENOMIC DNA]</scope>
    <source>
        <strain evidence="3">17573</strain>
    </source>
</reference>
<evidence type="ECO:0000256" key="1">
    <source>
        <dbReference type="SAM" id="Phobius"/>
    </source>
</evidence>
<keyword evidence="3" id="KW-1185">Reference proteome</keyword>
<feature type="transmembrane region" description="Helical" evidence="1">
    <location>
        <begin position="60"/>
        <end position="89"/>
    </location>
</feature>
<keyword evidence="1" id="KW-0472">Membrane</keyword>
<name>A0A5F8AIV8_MACMU</name>